<dbReference type="AlphaFoldDB" id="A0A1D4H2T4"/>
<proteinExistence type="predicted"/>
<evidence type="ECO:0008006" key="6">
    <source>
        <dbReference type="Google" id="ProtNLM"/>
    </source>
</evidence>
<evidence type="ECO:0000313" key="2">
    <source>
        <dbReference type="EMBL" id="SCS31522.1"/>
    </source>
</evidence>
<feature type="transmembrane region" description="Helical" evidence="1">
    <location>
        <begin position="43"/>
        <end position="64"/>
    </location>
</feature>
<evidence type="ECO:0000313" key="4">
    <source>
        <dbReference type="Proteomes" id="UP000095412"/>
    </source>
</evidence>
<dbReference type="RefSeq" id="WP_069994434.1">
    <property type="nucleotide sequence ID" value="NZ_FMPG01000001.1"/>
</dbReference>
<name>A0A1D4H2T4_9STAP</name>
<protein>
    <recommendedName>
        <fullName evidence="6">Phage protein</fullName>
    </recommendedName>
</protein>
<keyword evidence="1" id="KW-0812">Transmembrane</keyword>
<sequence>MKNHDPFDFDSLDRDDAHHRKGLRQIMLDNETYDSKSYSKTRFSFFIMTICLLLFGFGFILFYLF</sequence>
<evidence type="ECO:0000313" key="3">
    <source>
        <dbReference type="EMBL" id="SCS36008.1"/>
    </source>
</evidence>
<evidence type="ECO:0000313" key="5">
    <source>
        <dbReference type="Proteomes" id="UP000095768"/>
    </source>
</evidence>
<dbReference type="EMBL" id="FMPG01000001">
    <property type="protein sequence ID" value="SCS36008.1"/>
    <property type="molecule type" value="Genomic_DNA"/>
</dbReference>
<gene>
    <name evidence="3" type="ORF">SAMEA2297795_00333</name>
    <name evidence="2" type="ORF">SAMEA2297796_00292</name>
</gene>
<keyword evidence="1" id="KW-1133">Transmembrane helix</keyword>
<evidence type="ECO:0000256" key="1">
    <source>
        <dbReference type="SAM" id="Phobius"/>
    </source>
</evidence>
<organism evidence="3 5">
    <name type="scientific">Staphylococcus caeli</name>
    <dbReference type="NCBI Taxonomy" id="2201815"/>
    <lineage>
        <taxon>Bacteria</taxon>
        <taxon>Bacillati</taxon>
        <taxon>Bacillota</taxon>
        <taxon>Bacilli</taxon>
        <taxon>Bacillales</taxon>
        <taxon>Staphylococcaceae</taxon>
        <taxon>Staphylococcus</taxon>
    </lineage>
</organism>
<dbReference type="EMBL" id="FMPI01000001">
    <property type="protein sequence ID" value="SCS31522.1"/>
    <property type="molecule type" value="Genomic_DNA"/>
</dbReference>
<accession>A0A1D4H2T4</accession>
<keyword evidence="4" id="KW-1185">Reference proteome</keyword>
<reference evidence="3 5" key="2">
    <citation type="submission" date="2016-09" db="EMBL/GenBank/DDBJ databases">
        <authorList>
            <consortium name="Pathogen Informatics"/>
        </authorList>
    </citation>
    <scope>NUCLEOTIDE SEQUENCE [LARGE SCALE GENOMIC DNA]</scope>
    <source>
        <strain evidence="3 5">82B</strain>
    </source>
</reference>
<reference evidence="2 4" key="1">
    <citation type="submission" date="2016-09" db="EMBL/GenBank/DDBJ databases">
        <authorList>
            <consortium name="Pathogen Informatics"/>
            <person name="Sun Q."/>
            <person name="Inoue M."/>
        </authorList>
    </citation>
    <scope>NUCLEOTIDE SEQUENCE [LARGE SCALE GENOMIC DNA]</scope>
    <source>
        <strain evidence="2 4">82C</strain>
    </source>
</reference>
<dbReference type="Proteomes" id="UP000095768">
    <property type="component" value="Unassembled WGS sequence"/>
</dbReference>
<keyword evidence="1" id="KW-0472">Membrane</keyword>
<dbReference type="Proteomes" id="UP000095412">
    <property type="component" value="Unassembled WGS sequence"/>
</dbReference>